<proteinExistence type="predicted"/>
<feature type="domain" description="Peptidase C19 ubiquitin carboxyl-terminal hydrolase" evidence="1">
    <location>
        <begin position="21"/>
        <end position="60"/>
    </location>
</feature>
<reference evidence="2 3" key="1">
    <citation type="submission" date="2023-03" db="EMBL/GenBank/DDBJ databases">
        <title>High recombination rates correlate with genetic variation in Cardiocondyla obscurior ants.</title>
        <authorList>
            <person name="Errbii M."/>
        </authorList>
    </citation>
    <scope>NUCLEOTIDE SEQUENCE [LARGE SCALE GENOMIC DNA]</scope>
    <source>
        <strain evidence="2">Alpha-2009</strain>
        <tissue evidence="2">Whole body</tissue>
    </source>
</reference>
<dbReference type="EMBL" id="JADYXP020000003">
    <property type="protein sequence ID" value="KAL0128437.1"/>
    <property type="molecule type" value="Genomic_DNA"/>
</dbReference>
<dbReference type="AlphaFoldDB" id="A0AAW2GNY6"/>
<evidence type="ECO:0000313" key="2">
    <source>
        <dbReference type="EMBL" id="KAL0128437.1"/>
    </source>
</evidence>
<dbReference type="GO" id="GO:0016579">
    <property type="term" value="P:protein deubiquitination"/>
    <property type="evidence" value="ECO:0007669"/>
    <property type="project" value="InterPro"/>
</dbReference>
<gene>
    <name evidence="2" type="ORF">PUN28_003606</name>
</gene>
<accession>A0AAW2GNY6</accession>
<dbReference type="Proteomes" id="UP001430953">
    <property type="component" value="Unassembled WGS sequence"/>
</dbReference>
<sequence>MCVLLHMHKIEEIPNYIRIKEGEENQYILCGIIRYEGNTATVGHYTAVCRRPNGIWEEFDGLAKRNKIHQIKVKK</sequence>
<comment type="caution">
    <text evidence="2">The sequence shown here is derived from an EMBL/GenBank/DDBJ whole genome shotgun (WGS) entry which is preliminary data.</text>
</comment>
<keyword evidence="3" id="KW-1185">Reference proteome</keyword>
<name>A0AAW2GNY6_9HYME</name>
<evidence type="ECO:0000259" key="1">
    <source>
        <dbReference type="Pfam" id="PF00443"/>
    </source>
</evidence>
<protein>
    <recommendedName>
        <fullName evidence="1">Peptidase C19 ubiquitin carboxyl-terminal hydrolase domain-containing protein</fullName>
    </recommendedName>
</protein>
<dbReference type="InterPro" id="IPR001394">
    <property type="entry name" value="Peptidase_C19_UCH"/>
</dbReference>
<dbReference type="Gene3D" id="3.90.70.10">
    <property type="entry name" value="Cysteine proteinases"/>
    <property type="match status" value="1"/>
</dbReference>
<dbReference type="InterPro" id="IPR038765">
    <property type="entry name" value="Papain-like_cys_pep_sf"/>
</dbReference>
<dbReference type="Pfam" id="PF00443">
    <property type="entry name" value="UCH"/>
    <property type="match status" value="1"/>
</dbReference>
<evidence type="ECO:0000313" key="3">
    <source>
        <dbReference type="Proteomes" id="UP001430953"/>
    </source>
</evidence>
<dbReference type="SUPFAM" id="SSF54001">
    <property type="entry name" value="Cysteine proteinases"/>
    <property type="match status" value="1"/>
</dbReference>
<dbReference type="GO" id="GO:0004843">
    <property type="term" value="F:cysteine-type deubiquitinase activity"/>
    <property type="evidence" value="ECO:0007669"/>
    <property type="project" value="InterPro"/>
</dbReference>
<organism evidence="2 3">
    <name type="scientific">Cardiocondyla obscurior</name>
    <dbReference type="NCBI Taxonomy" id="286306"/>
    <lineage>
        <taxon>Eukaryota</taxon>
        <taxon>Metazoa</taxon>
        <taxon>Ecdysozoa</taxon>
        <taxon>Arthropoda</taxon>
        <taxon>Hexapoda</taxon>
        <taxon>Insecta</taxon>
        <taxon>Pterygota</taxon>
        <taxon>Neoptera</taxon>
        <taxon>Endopterygota</taxon>
        <taxon>Hymenoptera</taxon>
        <taxon>Apocrita</taxon>
        <taxon>Aculeata</taxon>
        <taxon>Formicoidea</taxon>
        <taxon>Formicidae</taxon>
        <taxon>Myrmicinae</taxon>
        <taxon>Cardiocondyla</taxon>
    </lineage>
</organism>